<accession>A0AAQ3TJK3</accession>
<reference evidence="1 2" key="1">
    <citation type="submission" date="2024-02" db="EMBL/GenBank/DDBJ databases">
        <title>High-quality chromosome-scale genome assembly of Pensacola bahiagrass (Paspalum notatum Flugge var. saurae).</title>
        <authorList>
            <person name="Vega J.M."/>
            <person name="Podio M."/>
            <person name="Orjuela J."/>
            <person name="Siena L.A."/>
            <person name="Pessino S.C."/>
            <person name="Combes M.C."/>
            <person name="Mariac C."/>
            <person name="Albertini E."/>
            <person name="Pupilli F."/>
            <person name="Ortiz J.P.A."/>
            <person name="Leblanc O."/>
        </authorList>
    </citation>
    <scope>NUCLEOTIDE SEQUENCE [LARGE SCALE GENOMIC DNA]</scope>
    <source>
        <strain evidence="1">R1</strain>
        <tissue evidence="1">Leaf</tissue>
    </source>
</reference>
<sequence length="95" mass="10140">MLTKMDGADGPIWRWLAGADDLLARAARPRQAGIANATPRHAAGSLLQRSLYASPVRPVPRACQASLSSSVGIKDPGVSVFALMHWTVGSTTMYY</sequence>
<evidence type="ECO:0000313" key="2">
    <source>
        <dbReference type="Proteomes" id="UP001341281"/>
    </source>
</evidence>
<organism evidence="1 2">
    <name type="scientific">Paspalum notatum var. saurae</name>
    <dbReference type="NCBI Taxonomy" id="547442"/>
    <lineage>
        <taxon>Eukaryota</taxon>
        <taxon>Viridiplantae</taxon>
        <taxon>Streptophyta</taxon>
        <taxon>Embryophyta</taxon>
        <taxon>Tracheophyta</taxon>
        <taxon>Spermatophyta</taxon>
        <taxon>Magnoliopsida</taxon>
        <taxon>Liliopsida</taxon>
        <taxon>Poales</taxon>
        <taxon>Poaceae</taxon>
        <taxon>PACMAD clade</taxon>
        <taxon>Panicoideae</taxon>
        <taxon>Andropogonodae</taxon>
        <taxon>Paspaleae</taxon>
        <taxon>Paspalinae</taxon>
        <taxon>Paspalum</taxon>
    </lineage>
</organism>
<proteinExistence type="predicted"/>
<dbReference type="Proteomes" id="UP001341281">
    <property type="component" value="Chromosome 05"/>
</dbReference>
<keyword evidence="2" id="KW-1185">Reference proteome</keyword>
<name>A0AAQ3TJK3_PASNO</name>
<evidence type="ECO:0000313" key="1">
    <source>
        <dbReference type="EMBL" id="WVZ73387.1"/>
    </source>
</evidence>
<dbReference type="AlphaFoldDB" id="A0AAQ3TJK3"/>
<protein>
    <submittedName>
        <fullName evidence="1">Uncharacterized protein</fullName>
    </submittedName>
</protein>
<gene>
    <name evidence="1" type="ORF">U9M48_021698</name>
</gene>
<dbReference type="EMBL" id="CP144749">
    <property type="protein sequence ID" value="WVZ73387.1"/>
    <property type="molecule type" value="Genomic_DNA"/>
</dbReference>